<reference evidence="2" key="1">
    <citation type="submission" date="2014-09" db="EMBL/GenBank/DDBJ databases">
        <authorList>
            <person name="Mudge J."/>
            <person name="Ramaraj T."/>
            <person name="Lindquist I.E."/>
            <person name="Bharti A.K."/>
            <person name="Sundararajan A."/>
            <person name="Cameron C.T."/>
            <person name="Woodward J.E."/>
            <person name="May G.D."/>
            <person name="Brubaker C."/>
            <person name="Broadhvest J."/>
            <person name="Wilkins T.A."/>
        </authorList>
    </citation>
    <scope>NUCLEOTIDE SEQUENCE</scope>
    <source>
        <strain evidence="2">cv. AKA8401</strain>
    </source>
</reference>
<name>A0A0B0PGX2_GOSAR</name>
<dbReference type="Proteomes" id="UP000032142">
    <property type="component" value="Unassembled WGS sequence"/>
</dbReference>
<proteinExistence type="predicted"/>
<evidence type="ECO:0000313" key="2">
    <source>
        <dbReference type="Proteomes" id="UP000032142"/>
    </source>
</evidence>
<gene>
    <name evidence="1" type="ORF">F383_29870</name>
</gene>
<keyword evidence="2" id="KW-1185">Reference proteome</keyword>
<dbReference type="EMBL" id="KN422358">
    <property type="protein sequence ID" value="KHG22631.1"/>
    <property type="molecule type" value="Genomic_DNA"/>
</dbReference>
<sequence>MSPNVSLKSITQFMHKIMHLKYNFNKTY</sequence>
<accession>A0A0B0PGX2</accession>
<evidence type="ECO:0000313" key="1">
    <source>
        <dbReference type="EMBL" id="KHG22631.1"/>
    </source>
</evidence>
<dbReference type="AlphaFoldDB" id="A0A0B0PGX2"/>
<protein>
    <submittedName>
        <fullName evidence="1">Uncharacterized protein</fullName>
    </submittedName>
</protein>
<organism evidence="1 2">
    <name type="scientific">Gossypium arboreum</name>
    <name type="common">Tree cotton</name>
    <name type="synonym">Gossypium nanking</name>
    <dbReference type="NCBI Taxonomy" id="29729"/>
    <lineage>
        <taxon>Eukaryota</taxon>
        <taxon>Viridiplantae</taxon>
        <taxon>Streptophyta</taxon>
        <taxon>Embryophyta</taxon>
        <taxon>Tracheophyta</taxon>
        <taxon>Spermatophyta</taxon>
        <taxon>Magnoliopsida</taxon>
        <taxon>eudicotyledons</taxon>
        <taxon>Gunneridae</taxon>
        <taxon>Pentapetalae</taxon>
        <taxon>rosids</taxon>
        <taxon>malvids</taxon>
        <taxon>Malvales</taxon>
        <taxon>Malvaceae</taxon>
        <taxon>Malvoideae</taxon>
        <taxon>Gossypium</taxon>
    </lineage>
</organism>